<dbReference type="EMBL" id="SVAF01000011">
    <property type="protein sequence ID" value="MBE6164704.1"/>
    <property type="molecule type" value="Genomic_DNA"/>
</dbReference>
<comment type="caution">
    <text evidence="1">The sequence shown here is derived from an EMBL/GenBank/DDBJ whole genome shotgun (WGS) entry which is preliminary data.</text>
</comment>
<evidence type="ECO:0000313" key="2">
    <source>
        <dbReference type="Proteomes" id="UP000700800"/>
    </source>
</evidence>
<name>A0A928AA17_9STRE</name>
<organism evidence="1 2">
    <name type="scientific">Streptococcus gallolyticus</name>
    <dbReference type="NCBI Taxonomy" id="315405"/>
    <lineage>
        <taxon>Bacteria</taxon>
        <taxon>Bacillati</taxon>
        <taxon>Bacillota</taxon>
        <taxon>Bacilli</taxon>
        <taxon>Lactobacillales</taxon>
        <taxon>Streptococcaceae</taxon>
        <taxon>Streptococcus</taxon>
    </lineage>
</organism>
<reference evidence="1" key="1">
    <citation type="submission" date="2019-04" db="EMBL/GenBank/DDBJ databases">
        <title>Evolution of Biomass-Degrading Anaerobic Consortia Revealed by Metagenomics.</title>
        <authorList>
            <person name="Peng X."/>
        </authorList>
    </citation>
    <scope>NUCLEOTIDE SEQUENCE</scope>
    <source>
        <strain evidence="1">SIG195</strain>
    </source>
</reference>
<dbReference type="Proteomes" id="UP000700800">
    <property type="component" value="Unassembled WGS sequence"/>
</dbReference>
<protein>
    <submittedName>
        <fullName evidence="1">Paratox</fullName>
    </submittedName>
</protein>
<evidence type="ECO:0000313" key="1">
    <source>
        <dbReference type="EMBL" id="MBE6164704.1"/>
    </source>
</evidence>
<dbReference type="InterPro" id="IPR056220">
    <property type="entry name" value="Paratox-like"/>
</dbReference>
<dbReference type="Pfam" id="PF24313">
    <property type="entry name" value="Paratox"/>
    <property type="match status" value="1"/>
</dbReference>
<sequence>MLYYDEFKEAIDRGYIKGETVKIIRRNGKIMDYVLDGESVKPHEIINVEKVEDVLKELY</sequence>
<dbReference type="AlphaFoldDB" id="A0A928AA17"/>
<gene>
    <name evidence="1" type="ORF">E7156_05225</name>
</gene>
<dbReference type="CDD" id="cd19959">
    <property type="entry name" value="paratox"/>
    <property type="match status" value="1"/>
</dbReference>
<proteinExistence type="predicted"/>
<accession>A0A928AA17</accession>